<proteinExistence type="predicted"/>
<reference evidence="3 4" key="2">
    <citation type="journal article" date="2012" name="Eukaryot. Cell">
        <title>Genome update of Botrytis cinerea strains B05.10 and T4.</title>
        <authorList>
            <person name="Staats M."/>
            <person name="van Kan J.A."/>
        </authorList>
    </citation>
    <scope>NUCLEOTIDE SEQUENCE [LARGE SCALE GENOMIC DNA]</scope>
    <source>
        <strain evidence="3 4">B05.10</strain>
    </source>
</reference>
<dbReference type="Gene3D" id="3.30.160.60">
    <property type="entry name" value="Classic Zinc Finger"/>
    <property type="match status" value="1"/>
</dbReference>
<protein>
    <recommendedName>
        <fullName evidence="2">C2H2-type domain-containing protein</fullName>
    </recommendedName>
</protein>
<accession>A0A384JCZ7</accession>
<feature type="domain" description="C2H2-type" evidence="2">
    <location>
        <begin position="8"/>
        <end position="33"/>
    </location>
</feature>
<keyword evidence="4" id="KW-1185">Reference proteome</keyword>
<reference evidence="3 4" key="3">
    <citation type="journal article" date="2017" name="Mol. Plant Pathol.">
        <title>A gapless genome sequence of the fungus Botrytis cinerea.</title>
        <authorList>
            <person name="Van Kan J.A."/>
            <person name="Stassen J.H."/>
            <person name="Mosbach A."/>
            <person name="Van Der Lee T.A."/>
            <person name="Faino L."/>
            <person name="Farmer A.D."/>
            <person name="Papasotiriou D.G."/>
            <person name="Zhou S."/>
            <person name="Seidl M.F."/>
            <person name="Cottam E."/>
            <person name="Edel D."/>
            <person name="Hahn M."/>
            <person name="Schwartz D.C."/>
            <person name="Dietrich R.A."/>
            <person name="Widdison S."/>
            <person name="Scalliet G."/>
        </authorList>
    </citation>
    <scope>NUCLEOTIDE SEQUENCE [LARGE SCALE GENOMIC DNA]</scope>
    <source>
        <strain evidence="3 4">B05.10</strain>
    </source>
</reference>
<dbReference type="EMBL" id="CP009807">
    <property type="protein sequence ID" value="ATZ48469.1"/>
    <property type="molecule type" value="Genomic_DNA"/>
</dbReference>
<organism evidence="3 4">
    <name type="scientific">Botryotinia fuckeliana (strain B05.10)</name>
    <name type="common">Noble rot fungus</name>
    <name type="synonym">Botrytis cinerea</name>
    <dbReference type="NCBI Taxonomy" id="332648"/>
    <lineage>
        <taxon>Eukaryota</taxon>
        <taxon>Fungi</taxon>
        <taxon>Dikarya</taxon>
        <taxon>Ascomycota</taxon>
        <taxon>Pezizomycotina</taxon>
        <taxon>Leotiomycetes</taxon>
        <taxon>Helotiales</taxon>
        <taxon>Sclerotiniaceae</taxon>
        <taxon>Botrytis</taxon>
    </lineage>
</organism>
<evidence type="ECO:0000313" key="4">
    <source>
        <dbReference type="Proteomes" id="UP000001798"/>
    </source>
</evidence>
<dbReference type="GeneID" id="36394047"/>
<evidence type="ECO:0000256" key="1">
    <source>
        <dbReference type="SAM" id="MobiDB-lite"/>
    </source>
</evidence>
<evidence type="ECO:0000313" key="3">
    <source>
        <dbReference type="EMBL" id="ATZ48469.1"/>
    </source>
</evidence>
<reference evidence="3 4" key="1">
    <citation type="journal article" date="2011" name="PLoS Genet.">
        <title>Genomic analysis of the necrotrophic fungal pathogens Sclerotinia sclerotiorum and Botrytis cinerea.</title>
        <authorList>
            <person name="Amselem J."/>
            <person name="Cuomo C.A."/>
            <person name="van Kan J.A."/>
            <person name="Viaud M."/>
            <person name="Benito E.P."/>
            <person name="Couloux A."/>
            <person name="Coutinho P.M."/>
            <person name="de Vries R.P."/>
            <person name="Dyer P.S."/>
            <person name="Fillinger S."/>
            <person name="Fournier E."/>
            <person name="Gout L."/>
            <person name="Hahn M."/>
            <person name="Kohn L."/>
            <person name="Lapalu N."/>
            <person name="Plummer K.M."/>
            <person name="Pradier J.M."/>
            <person name="Quevillon E."/>
            <person name="Sharon A."/>
            <person name="Simon A."/>
            <person name="ten Have A."/>
            <person name="Tudzynski B."/>
            <person name="Tudzynski P."/>
            <person name="Wincker P."/>
            <person name="Andrew M."/>
            <person name="Anthouard V."/>
            <person name="Beever R.E."/>
            <person name="Beffa R."/>
            <person name="Benoit I."/>
            <person name="Bouzid O."/>
            <person name="Brault B."/>
            <person name="Chen Z."/>
            <person name="Choquer M."/>
            <person name="Collemare J."/>
            <person name="Cotton P."/>
            <person name="Danchin E.G."/>
            <person name="Da Silva C."/>
            <person name="Gautier A."/>
            <person name="Giraud C."/>
            <person name="Giraud T."/>
            <person name="Gonzalez C."/>
            <person name="Grossetete S."/>
            <person name="Guldener U."/>
            <person name="Henrissat B."/>
            <person name="Howlett B.J."/>
            <person name="Kodira C."/>
            <person name="Kretschmer M."/>
            <person name="Lappartient A."/>
            <person name="Leroch M."/>
            <person name="Levis C."/>
            <person name="Mauceli E."/>
            <person name="Neuveglise C."/>
            <person name="Oeser B."/>
            <person name="Pearson M."/>
            <person name="Poulain J."/>
            <person name="Poussereau N."/>
            <person name="Quesneville H."/>
            <person name="Rascle C."/>
            <person name="Schumacher J."/>
            <person name="Segurens B."/>
            <person name="Sexton A."/>
            <person name="Silva E."/>
            <person name="Sirven C."/>
            <person name="Soanes D.M."/>
            <person name="Talbot N.J."/>
            <person name="Templeton M."/>
            <person name="Yandava C."/>
            <person name="Yarden O."/>
            <person name="Zeng Q."/>
            <person name="Rollins J.A."/>
            <person name="Lebrun M.H."/>
            <person name="Dickman M."/>
        </authorList>
    </citation>
    <scope>NUCLEOTIDE SEQUENCE [LARGE SCALE GENOMIC DNA]</scope>
    <source>
        <strain evidence="3 4">B05.10</strain>
    </source>
</reference>
<dbReference type="AlphaFoldDB" id="A0A384JCZ7"/>
<feature type="compositionally biased region" description="Basic and acidic residues" evidence="1">
    <location>
        <begin position="78"/>
        <end position="88"/>
    </location>
</feature>
<gene>
    <name evidence="3" type="ORF">BCIN_03g06870</name>
</gene>
<dbReference type="KEGG" id="bfu:BCIN_03g06870"/>
<feature type="region of interest" description="Disordered" evidence="1">
    <location>
        <begin position="55"/>
        <end position="97"/>
    </location>
</feature>
<dbReference type="RefSeq" id="XP_024547875.1">
    <property type="nucleotide sequence ID" value="XM_024692101.1"/>
</dbReference>
<feature type="domain" description="C2H2-type" evidence="2">
    <location>
        <begin position="38"/>
        <end position="66"/>
    </location>
</feature>
<evidence type="ECO:0000259" key="2">
    <source>
        <dbReference type="SMART" id="SM00355"/>
    </source>
</evidence>
<feature type="compositionally biased region" description="Basic and acidic residues" evidence="1">
    <location>
        <begin position="55"/>
        <end position="69"/>
    </location>
</feature>
<dbReference type="Proteomes" id="UP000001798">
    <property type="component" value="Chromosome 3"/>
</dbReference>
<name>A0A384JCZ7_BOTFB</name>
<dbReference type="VEuPathDB" id="FungiDB:Bcin03g06870"/>
<dbReference type="OrthoDB" id="5305647at2759"/>
<sequence length="154" mass="17791">MDNNQRIHKCTTLDCKVPGFRKLSDLRRHQHSHEAPRFFCPVRTCKAHTRGFKRKDNLTEHQKRAHEANARASMVASHDSKLSARAEPMEDEEMGNESPPLALMAIKDGFDSSLSPKEFLLAKLAELRASRKKWIEQKDEEIRAVEKTLFLINR</sequence>
<dbReference type="InterPro" id="IPR013087">
    <property type="entry name" value="Znf_C2H2_type"/>
</dbReference>
<dbReference type="SMART" id="SM00355">
    <property type="entry name" value="ZnF_C2H2"/>
    <property type="match status" value="2"/>
</dbReference>